<protein>
    <submittedName>
        <fullName evidence="2">Uncharacterized protein</fullName>
    </submittedName>
</protein>
<sequence length="95" mass="10008">MTASADQHDARDTPGDPPTPYSISIVDHRLLTALLDTTPERTGERRVDITWNPPRPLDPGPDPDPPPGDDPLDNPGPPGRGEPPGNVGPPLPDAA</sequence>
<feature type="region of interest" description="Disordered" evidence="1">
    <location>
        <begin position="1"/>
        <end position="23"/>
    </location>
</feature>
<comment type="caution">
    <text evidence="2">The sequence shown here is derived from an EMBL/GenBank/DDBJ whole genome shotgun (WGS) entry which is preliminary data.</text>
</comment>
<feature type="compositionally biased region" description="Basic and acidic residues" evidence="1">
    <location>
        <begin position="38"/>
        <end position="48"/>
    </location>
</feature>
<dbReference type="Proteomes" id="UP000005038">
    <property type="component" value="Unassembled WGS sequence"/>
</dbReference>
<feature type="region of interest" description="Disordered" evidence="1">
    <location>
        <begin position="36"/>
        <end position="95"/>
    </location>
</feature>
<proteinExistence type="predicted"/>
<keyword evidence="3" id="KW-1185">Reference proteome</keyword>
<gene>
    <name evidence="2" type="ORF">GOOTI_024_00010</name>
</gene>
<dbReference type="AlphaFoldDB" id="H5TGT9"/>
<feature type="compositionally biased region" description="Basic and acidic residues" evidence="1">
    <location>
        <begin position="1"/>
        <end position="14"/>
    </location>
</feature>
<evidence type="ECO:0000256" key="1">
    <source>
        <dbReference type="SAM" id="MobiDB-lite"/>
    </source>
</evidence>
<dbReference type="EMBL" id="BAFB01000024">
    <property type="protein sequence ID" value="GAB32697.1"/>
    <property type="molecule type" value="Genomic_DNA"/>
</dbReference>
<organism evidence="2 3">
    <name type="scientific">Gordonia otitidis (strain DSM 44809 / CCUG 52243 / JCM 12355 / NBRC 100426 / IFM 10032)</name>
    <dbReference type="NCBI Taxonomy" id="1108044"/>
    <lineage>
        <taxon>Bacteria</taxon>
        <taxon>Bacillati</taxon>
        <taxon>Actinomycetota</taxon>
        <taxon>Actinomycetes</taxon>
        <taxon>Mycobacteriales</taxon>
        <taxon>Gordoniaceae</taxon>
        <taxon>Gordonia</taxon>
    </lineage>
</organism>
<feature type="compositionally biased region" description="Pro residues" evidence="1">
    <location>
        <begin position="53"/>
        <end position="95"/>
    </location>
</feature>
<evidence type="ECO:0000313" key="3">
    <source>
        <dbReference type="Proteomes" id="UP000005038"/>
    </source>
</evidence>
<dbReference type="RefSeq" id="WP_007236961.1">
    <property type="nucleotide sequence ID" value="NZ_BAFB01000024.1"/>
</dbReference>
<reference evidence="2" key="1">
    <citation type="submission" date="2012-02" db="EMBL/GenBank/DDBJ databases">
        <title>Whole genome shotgun sequence of Gordonia otitidis NBRC 100426.</title>
        <authorList>
            <person name="Yoshida I."/>
            <person name="Hosoyama A."/>
            <person name="Tsuchikane K."/>
            <person name="Katsumata H."/>
            <person name="Yamazaki S."/>
            <person name="Fujita N."/>
        </authorList>
    </citation>
    <scope>NUCLEOTIDE SEQUENCE [LARGE SCALE GENOMIC DNA]</scope>
    <source>
        <strain evidence="2">NBRC 100426</strain>
    </source>
</reference>
<name>H5TGT9_GORO1</name>
<accession>H5TGT9</accession>
<evidence type="ECO:0000313" key="2">
    <source>
        <dbReference type="EMBL" id="GAB32697.1"/>
    </source>
</evidence>